<evidence type="ECO:0000313" key="2">
    <source>
        <dbReference type="EMBL" id="OAH38409.1"/>
    </source>
</evidence>
<dbReference type="GO" id="GO:0007165">
    <property type="term" value="P:signal transduction"/>
    <property type="evidence" value="ECO:0007669"/>
    <property type="project" value="InterPro"/>
</dbReference>
<comment type="caution">
    <text evidence="2">The sequence shown here is derived from an EMBL/GenBank/DDBJ whole genome shotgun (WGS) entry which is preliminary data.</text>
</comment>
<dbReference type="Pfam" id="PF11738">
    <property type="entry name" value="DUF3298"/>
    <property type="match status" value="1"/>
</dbReference>
<evidence type="ECO:0000313" key="3">
    <source>
        <dbReference type="Proteomes" id="UP000077262"/>
    </source>
</evidence>
<dbReference type="InterPro" id="IPR035897">
    <property type="entry name" value="Toll_tir_struct_dom_sf"/>
</dbReference>
<dbReference type="Pfam" id="PF13676">
    <property type="entry name" value="TIR_2"/>
    <property type="match status" value="1"/>
</dbReference>
<dbReference type="AlphaFoldDB" id="A0A177JAX7"/>
<proteinExistence type="predicted"/>
<feature type="domain" description="TIR" evidence="1">
    <location>
        <begin position="7"/>
        <end position="140"/>
    </location>
</feature>
<protein>
    <recommendedName>
        <fullName evidence="1">TIR domain-containing protein</fullName>
    </recommendedName>
</protein>
<organism evidence="2 3">
    <name type="scientific">Sphingobium yanoikuyae</name>
    <name type="common">Sphingomonas yanoikuyae</name>
    <dbReference type="NCBI Taxonomy" id="13690"/>
    <lineage>
        <taxon>Bacteria</taxon>
        <taxon>Pseudomonadati</taxon>
        <taxon>Pseudomonadota</taxon>
        <taxon>Alphaproteobacteria</taxon>
        <taxon>Sphingomonadales</taxon>
        <taxon>Sphingomonadaceae</taxon>
        <taxon>Sphingobium</taxon>
    </lineage>
</organism>
<sequence>MAFDMTDAPLIFLSYTTADRPRVAPWYEFLKRQGHNAWIDKEHLIGGQQWDYEIRKALNAAALIVIFVSNNSVNRRGYVQREIRLALTKLEEKLASDIYIVPVLLDADAARPDLLSGLQFLDATDDAFGEQLIRSIQHQLTATEHQSDLILDESGIGWSKSVITEEHIGTPGYAFTAQIPHLTSTDYRNLGDCTDIIKGWVKSRLCDYRSGLLSQDSWFSFGQSRSQRTNIWDASCADPMVHGQTVSIRYSLYWYGAGAAHGNVGFQTFAFFLEPFFQIETLQSIFENETDALAAMQACILEELSAIKWPKNEDDEEEQPLLDPDAIREGTKDWDALANFVFTGAGIEIAFGSYQVGPYVVGAHVATVPYRRIAAFLKPVYRQALRADFVDFEVPHFGEDALTSASGHEAANDQAITPAA</sequence>
<accession>A0A177JAX7</accession>
<dbReference type="PROSITE" id="PS50104">
    <property type="entry name" value="TIR"/>
    <property type="match status" value="1"/>
</dbReference>
<name>A0A177JAX7_SPHYA</name>
<dbReference type="EMBL" id="LSTR01000082">
    <property type="protein sequence ID" value="OAH38409.1"/>
    <property type="molecule type" value="Genomic_DNA"/>
</dbReference>
<dbReference type="RefSeq" id="WP_037520617.1">
    <property type="nucleotide sequence ID" value="NZ_JGVR01000019.1"/>
</dbReference>
<dbReference type="InterPro" id="IPR021729">
    <property type="entry name" value="DUF3298"/>
</dbReference>
<dbReference type="Gene3D" id="3.40.50.10140">
    <property type="entry name" value="Toll/interleukin-1 receptor homology (TIR) domain"/>
    <property type="match status" value="1"/>
</dbReference>
<dbReference type="SUPFAM" id="SSF52200">
    <property type="entry name" value="Toll/Interleukin receptor TIR domain"/>
    <property type="match status" value="1"/>
</dbReference>
<dbReference type="Proteomes" id="UP000077262">
    <property type="component" value="Unassembled WGS sequence"/>
</dbReference>
<dbReference type="InterPro" id="IPR000157">
    <property type="entry name" value="TIR_dom"/>
</dbReference>
<dbReference type="Gene3D" id="3.90.640.20">
    <property type="entry name" value="Heat-shock cognate protein, ATPase"/>
    <property type="match status" value="1"/>
</dbReference>
<reference evidence="2 3" key="1">
    <citation type="submission" date="2016-02" db="EMBL/GenBank/DDBJ databases">
        <authorList>
            <person name="Wen L."/>
            <person name="He K."/>
            <person name="Yang H."/>
        </authorList>
    </citation>
    <scope>NUCLEOTIDE SEQUENCE [LARGE SCALE GENOMIC DNA]</scope>
    <source>
        <strain evidence="2 3">CD09_2</strain>
    </source>
</reference>
<gene>
    <name evidence="2" type="ORF">AX777_24330</name>
</gene>
<dbReference type="InterPro" id="IPR037126">
    <property type="entry name" value="PdaC/RsiV-like_sf"/>
</dbReference>
<evidence type="ECO:0000259" key="1">
    <source>
        <dbReference type="PROSITE" id="PS50104"/>
    </source>
</evidence>
<dbReference type="OrthoDB" id="4774809at2"/>